<accession>A0ACA9KPH1</accession>
<evidence type="ECO:0000313" key="1">
    <source>
        <dbReference type="EMBL" id="CAG8485698.1"/>
    </source>
</evidence>
<comment type="caution">
    <text evidence="1">The sequence shown here is derived from an EMBL/GenBank/DDBJ whole genome shotgun (WGS) entry which is preliminary data.</text>
</comment>
<gene>
    <name evidence="1" type="ORF">ACOLOM_LOCUS2172</name>
</gene>
<organism evidence="1 2">
    <name type="scientific">Acaulospora colombiana</name>
    <dbReference type="NCBI Taxonomy" id="27376"/>
    <lineage>
        <taxon>Eukaryota</taxon>
        <taxon>Fungi</taxon>
        <taxon>Fungi incertae sedis</taxon>
        <taxon>Mucoromycota</taxon>
        <taxon>Glomeromycotina</taxon>
        <taxon>Glomeromycetes</taxon>
        <taxon>Diversisporales</taxon>
        <taxon>Acaulosporaceae</taxon>
        <taxon>Acaulospora</taxon>
    </lineage>
</organism>
<dbReference type="Proteomes" id="UP000789525">
    <property type="component" value="Unassembled WGS sequence"/>
</dbReference>
<reference evidence="1" key="1">
    <citation type="submission" date="2021-06" db="EMBL/GenBank/DDBJ databases">
        <authorList>
            <person name="Kallberg Y."/>
            <person name="Tangrot J."/>
            <person name="Rosling A."/>
        </authorList>
    </citation>
    <scope>NUCLEOTIDE SEQUENCE</scope>
    <source>
        <strain evidence="1">CL356</strain>
    </source>
</reference>
<name>A0ACA9KPH1_9GLOM</name>
<protein>
    <submittedName>
        <fullName evidence="1">2443_t:CDS:1</fullName>
    </submittedName>
</protein>
<proteinExistence type="predicted"/>
<dbReference type="EMBL" id="CAJVPT010002697">
    <property type="protein sequence ID" value="CAG8485698.1"/>
    <property type="molecule type" value="Genomic_DNA"/>
</dbReference>
<evidence type="ECO:0000313" key="2">
    <source>
        <dbReference type="Proteomes" id="UP000789525"/>
    </source>
</evidence>
<keyword evidence="2" id="KW-1185">Reference proteome</keyword>
<sequence>MLQITISNLPIRLSRQLGSEETQRGITQCHYLSTNSSTNSSRRGESARETRIRVSGVVPTIGALHQAHLDLDGPPGGSVANDLVPPISCQRSGHLPRRLDSKMEELQEALEWLSPNSDPSIARKPSKSSRGKEEAGLVSSAASPSSSPNYPTRRDSFLVSSQHTPISAGNILLPLLLRYLTLDSLLSHPTPLDLYIRATYRDPRTGFALFHSECLPDGNGQANSGAGTLKEPTRKKGSVEMSIRYVMHGKTAELGRWVRNRRKLHGQPIKFQDGNDLMISGSQVMVLKGAAGALLLCNSSLAIILSGRDMMRSV</sequence>